<keyword evidence="1" id="KW-0472">Membrane</keyword>
<keyword evidence="3" id="KW-1185">Reference proteome</keyword>
<evidence type="ECO:0000256" key="1">
    <source>
        <dbReference type="SAM" id="Phobius"/>
    </source>
</evidence>
<gene>
    <name evidence="2" type="ORF">LAD73_02820</name>
</gene>
<accession>A0A953NES6</accession>
<reference evidence="2 3" key="1">
    <citation type="submission" date="2021-09" db="EMBL/GenBank/DDBJ databases">
        <title>WGS of Mycoplasma sp. Zaradi2 strains.</title>
        <authorList>
            <person name="Spergser J."/>
        </authorList>
    </citation>
    <scope>NUCLEOTIDE SEQUENCE [LARGE SCALE GENOMIC DNA]</scope>
    <source>
        <strain evidence="2 3">1331</strain>
    </source>
</reference>
<dbReference type="EMBL" id="JAIQBY010000036">
    <property type="protein sequence ID" value="MBZ4195633.1"/>
    <property type="molecule type" value="Genomic_DNA"/>
</dbReference>
<protein>
    <submittedName>
        <fullName evidence="2">Uncharacterized protein</fullName>
    </submittedName>
</protein>
<dbReference type="Proteomes" id="UP000772186">
    <property type="component" value="Unassembled WGS sequence"/>
</dbReference>
<evidence type="ECO:0000313" key="3">
    <source>
        <dbReference type="Proteomes" id="UP000772186"/>
    </source>
</evidence>
<comment type="caution">
    <text evidence="2">The sequence shown here is derived from an EMBL/GenBank/DDBJ whole genome shotgun (WGS) entry which is preliminary data.</text>
</comment>
<sequence>MVIVYTVLYILLIKISAFIIFFVFKYKNNKKVKKENKKDYPHSDISVITGIASDYSNDKMGDTNCKLSIVNKQILNYLYPEEFIKEQKDNIWVKIYYDTIDKFVKKGAILGNYNKLKNRKHLKNFRNEVGQWNYCRHHIDEIKISGAIFKNEPTLSNYYKVEKSVLVTYEEHLLLHYLIVMSKITYPNNGMIVGLNFYFNNYAKCVEYWDKTVKKLCKEYSVPYDPEWWKNLR</sequence>
<dbReference type="AlphaFoldDB" id="A0A953NES6"/>
<proteinExistence type="predicted"/>
<keyword evidence="1" id="KW-0812">Transmembrane</keyword>
<feature type="transmembrane region" description="Helical" evidence="1">
    <location>
        <begin position="6"/>
        <end position="24"/>
    </location>
</feature>
<keyword evidence="1" id="KW-1133">Transmembrane helix</keyword>
<organism evidence="2 3">
    <name type="scientific">Mycoplasma tauri</name>
    <dbReference type="NCBI Taxonomy" id="547987"/>
    <lineage>
        <taxon>Bacteria</taxon>
        <taxon>Bacillati</taxon>
        <taxon>Mycoplasmatota</taxon>
        <taxon>Mollicutes</taxon>
        <taxon>Mycoplasmataceae</taxon>
        <taxon>Mycoplasma</taxon>
    </lineage>
</organism>
<evidence type="ECO:0000313" key="2">
    <source>
        <dbReference type="EMBL" id="MBZ4195633.1"/>
    </source>
</evidence>
<name>A0A953NES6_9MOLU</name>
<dbReference type="RefSeq" id="WP_223644876.1">
    <property type="nucleotide sequence ID" value="NZ_JAIQBY010000036.1"/>
</dbReference>